<accession>A0A8R1Z883</accession>
<evidence type="ECO:0000313" key="1">
    <source>
        <dbReference type="EnsemblMetazoa" id="PPA46900.1"/>
    </source>
</evidence>
<dbReference type="EnsemblMetazoa" id="PPA46900.1">
    <property type="protein sequence ID" value="PPA46900.1"/>
    <property type="gene ID" value="WBGene00304679"/>
</dbReference>
<dbReference type="AlphaFoldDB" id="A0A8R1Z883"/>
<dbReference type="PANTHER" id="PTHR28589:SF1">
    <property type="entry name" value="SMALL RIBOSOMAL SUBUNIT PROTEIN MS34"/>
    <property type="match status" value="1"/>
</dbReference>
<reference evidence="1" key="2">
    <citation type="submission" date="2022-06" db="UniProtKB">
        <authorList>
            <consortium name="EnsemblMetazoa"/>
        </authorList>
    </citation>
    <scope>IDENTIFICATION</scope>
    <source>
        <strain evidence="1">PS312</strain>
    </source>
</reference>
<name>A0A8R1Z883_PRIPA</name>
<dbReference type="Pfam" id="PF16053">
    <property type="entry name" value="MRP-S34"/>
    <property type="match status" value="1"/>
</dbReference>
<proteinExistence type="predicted"/>
<evidence type="ECO:0000313" key="2">
    <source>
        <dbReference type="Proteomes" id="UP000005239"/>
    </source>
</evidence>
<dbReference type="Proteomes" id="UP000005239">
    <property type="component" value="Unassembled WGS sequence"/>
</dbReference>
<dbReference type="OMA" id="EWVFRGK"/>
<dbReference type="GO" id="GO:0003735">
    <property type="term" value="F:structural constituent of ribosome"/>
    <property type="evidence" value="ECO:0000318"/>
    <property type="project" value="GO_Central"/>
</dbReference>
<dbReference type="PANTHER" id="PTHR28589">
    <property type="entry name" value="28S RIBOSOMAL PROTEIN S34, MITOCHONDRIAL"/>
    <property type="match status" value="1"/>
</dbReference>
<dbReference type="GO" id="GO:0032543">
    <property type="term" value="P:mitochondrial translation"/>
    <property type="evidence" value="ECO:0000318"/>
    <property type="project" value="GO_Central"/>
</dbReference>
<reference evidence="2" key="1">
    <citation type="journal article" date="2008" name="Nat. Genet.">
        <title>The Pristionchus pacificus genome provides a unique perspective on nematode lifestyle and parasitism.</title>
        <authorList>
            <person name="Dieterich C."/>
            <person name="Clifton S.W."/>
            <person name="Schuster L.N."/>
            <person name="Chinwalla A."/>
            <person name="Delehaunty K."/>
            <person name="Dinkelacker I."/>
            <person name="Fulton L."/>
            <person name="Fulton R."/>
            <person name="Godfrey J."/>
            <person name="Minx P."/>
            <person name="Mitreva M."/>
            <person name="Roeseler W."/>
            <person name="Tian H."/>
            <person name="Witte H."/>
            <person name="Yang S.P."/>
            <person name="Wilson R.K."/>
            <person name="Sommer R.J."/>
        </authorList>
    </citation>
    <scope>NUCLEOTIDE SEQUENCE [LARGE SCALE GENOMIC DNA]</scope>
    <source>
        <strain evidence="2">PS312</strain>
    </source>
</reference>
<dbReference type="OrthoDB" id="16434at2759"/>
<dbReference type="InterPro" id="IPR032053">
    <property type="entry name" value="Ribosomal_mS34"/>
</dbReference>
<gene>
    <name evidence="1" type="primary">WBGene00304679</name>
</gene>
<sequence length="228" mass="26054">MSAKMMRFVGNYDVNAEGKFLFEILAQLRDFGVGRMVTKSEWGRKWPDQPSYLIIKAVEPEMDRWLSRGKLWADWTYRGKQLGTYEFAHDLNRSDWRLIHKHEETTFSACEKPMQPVPFPDTFPLPPLQVLMARQAAAKRGADPAAVATRAPLQLCVDPELQMVRHMMVQSPPATQSQSVYDEVSKEALLDLYGKELPTKVEAWNVGPATISERFPAVDERLSDKKTI</sequence>
<dbReference type="GO" id="GO:0005763">
    <property type="term" value="C:mitochondrial small ribosomal subunit"/>
    <property type="evidence" value="ECO:0000318"/>
    <property type="project" value="GO_Central"/>
</dbReference>
<keyword evidence="2" id="KW-1185">Reference proteome</keyword>
<organism evidence="1 2">
    <name type="scientific">Pristionchus pacificus</name>
    <name type="common">Parasitic nematode worm</name>
    <dbReference type="NCBI Taxonomy" id="54126"/>
    <lineage>
        <taxon>Eukaryota</taxon>
        <taxon>Metazoa</taxon>
        <taxon>Ecdysozoa</taxon>
        <taxon>Nematoda</taxon>
        <taxon>Chromadorea</taxon>
        <taxon>Rhabditida</taxon>
        <taxon>Rhabditina</taxon>
        <taxon>Diplogasteromorpha</taxon>
        <taxon>Diplogasteroidea</taxon>
        <taxon>Neodiplogasteridae</taxon>
        <taxon>Pristionchus</taxon>
    </lineage>
</organism>
<protein>
    <submittedName>
        <fullName evidence="1">Uncharacterized protein</fullName>
    </submittedName>
</protein>